<proteinExistence type="predicted"/>
<dbReference type="EMBL" id="CP022406">
    <property type="protein sequence ID" value="QDY34694.1"/>
    <property type="molecule type" value="Genomic_DNA"/>
</dbReference>
<dbReference type="Proteomes" id="UP000962161">
    <property type="component" value="Plasmid unnamed1"/>
</dbReference>
<protein>
    <submittedName>
        <fullName evidence="1">Uncharacterized protein</fullName>
    </submittedName>
</protein>
<accession>A0AAE6LWG9</accession>
<gene>
    <name evidence="1" type="ORF">CGS26_20600</name>
</gene>
<sequence>MNKYEKLTADLKEAYEGANRFSIGENDEGTANVDATFLKLKGWNESKTIEAIKNAGLYCRAKTKWIGEGYMLSVGCGQGNRRTVARNRFLHILRSKGYSVLAFDKMD</sequence>
<evidence type="ECO:0000313" key="2">
    <source>
        <dbReference type="Proteomes" id="UP000962161"/>
    </source>
</evidence>
<dbReference type="RefSeq" id="WP_061329809.1">
    <property type="nucleotide sequence ID" value="NZ_CP022406.1"/>
</dbReference>
<name>A0AAE6LWG9_CLOSG</name>
<geneLocation type="plasmid" evidence="1 2">
    <name>unnamed1</name>
</geneLocation>
<reference evidence="1" key="1">
    <citation type="submission" date="2017-07" db="EMBL/GenBank/DDBJ databases">
        <title>Genome sequencing of BoNT-producing clostridia.</title>
        <authorList>
            <person name="Williamson C."/>
        </authorList>
    </citation>
    <scope>NUCLEOTIDE SEQUENCE</scope>
    <source>
        <strain evidence="1">AM553</strain>
        <plasmid evidence="1">unnamed1</plasmid>
    </source>
</reference>
<keyword evidence="1" id="KW-0614">Plasmid</keyword>
<dbReference type="AlphaFoldDB" id="A0AAE6LWG9"/>
<organism evidence="1 2">
    <name type="scientific">Clostridium sporogenes</name>
    <dbReference type="NCBI Taxonomy" id="1509"/>
    <lineage>
        <taxon>Bacteria</taxon>
        <taxon>Bacillati</taxon>
        <taxon>Bacillota</taxon>
        <taxon>Clostridia</taxon>
        <taxon>Eubacteriales</taxon>
        <taxon>Clostridiaceae</taxon>
        <taxon>Clostridium</taxon>
    </lineage>
</organism>
<evidence type="ECO:0000313" key="1">
    <source>
        <dbReference type="EMBL" id="QDY34694.1"/>
    </source>
</evidence>